<feature type="domain" description="ANTAR" evidence="5">
    <location>
        <begin position="196"/>
        <end position="257"/>
    </location>
</feature>
<evidence type="ECO:0000313" key="6">
    <source>
        <dbReference type="EMBL" id="QBI19620.1"/>
    </source>
</evidence>
<keyword evidence="1" id="KW-0808">Transferase</keyword>
<dbReference type="KEGG" id="erz:ER308_08695"/>
<proteinExistence type="predicted"/>
<evidence type="ECO:0000256" key="4">
    <source>
        <dbReference type="ARBA" id="ARBA00023163"/>
    </source>
</evidence>
<reference evidence="6 7" key="1">
    <citation type="submission" date="2019-01" db="EMBL/GenBank/DDBJ databases">
        <title>Egibacter rhizosphaerae EGI 80759T.</title>
        <authorList>
            <person name="Chen D.-D."/>
            <person name="Tian Y."/>
            <person name="Jiao J.-Y."/>
            <person name="Zhang X.-T."/>
            <person name="Zhang Y.-G."/>
            <person name="Zhang Y."/>
            <person name="Xiao M."/>
            <person name="Shu W.-S."/>
            <person name="Li W.-J."/>
        </authorList>
    </citation>
    <scope>NUCLEOTIDE SEQUENCE [LARGE SCALE GENOMIC DNA]</scope>
    <source>
        <strain evidence="6 7">EGI 80759</strain>
    </source>
</reference>
<dbReference type="GO" id="GO:0003723">
    <property type="term" value="F:RNA binding"/>
    <property type="evidence" value="ECO:0007669"/>
    <property type="project" value="InterPro"/>
</dbReference>
<gene>
    <name evidence="6" type="ORF">ER308_08695</name>
</gene>
<dbReference type="InterPro" id="IPR005561">
    <property type="entry name" value="ANTAR"/>
</dbReference>
<evidence type="ECO:0000256" key="2">
    <source>
        <dbReference type="ARBA" id="ARBA00022777"/>
    </source>
</evidence>
<dbReference type="Gene3D" id="3.30.450.40">
    <property type="match status" value="1"/>
</dbReference>
<name>A0A411YEK0_9ACTN</name>
<dbReference type="SMART" id="SM00065">
    <property type="entry name" value="GAF"/>
    <property type="match status" value="1"/>
</dbReference>
<dbReference type="SUPFAM" id="SSF52172">
    <property type="entry name" value="CheY-like"/>
    <property type="match status" value="1"/>
</dbReference>
<sequence>MTVDITKPPNRRWLGCRPSGQAPSVRWGMSRERRIIENLVYLSDSLLEDFDADELLGELCERCVELLDVDAAGVMLAMDPEQLRAVAASSVSMDQLEVFEVAAAEGPSYGAYVAGAPVVEADLNNAADRWPRFVPRALELGFVGGYGFPLRLRGRTIGALNLFQEAHRQPLGDTDAVVAKGLADVAAITLMQEEIIRSRDTTVSQLTHALEARVAVEQAKGLLAERLGISPHTAFERMREHARSHRRKVRDVADDLLAGRPLQI</sequence>
<evidence type="ECO:0000259" key="5">
    <source>
        <dbReference type="PROSITE" id="PS50921"/>
    </source>
</evidence>
<protein>
    <submittedName>
        <fullName evidence="6">ANTAR domain-containing protein</fullName>
    </submittedName>
</protein>
<dbReference type="Gene3D" id="1.10.10.10">
    <property type="entry name" value="Winged helix-like DNA-binding domain superfamily/Winged helix DNA-binding domain"/>
    <property type="match status" value="1"/>
</dbReference>
<dbReference type="Pfam" id="PF03861">
    <property type="entry name" value="ANTAR"/>
    <property type="match status" value="1"/>
</dbReference>
<dbReference type="OrthoDB" id="3683444at2"/>
<keyword evidence="4" id="KW-0804">Transcription</keyword>
<dbReference type="AlphaFoldDB" id="A0A411YEK0"/>
<dbReference type="Pfam" id="PF13185">
    <property type="entry name" value="GAF_2"/>
    <property type="match status" value="1"/>
</dbReference>
<organism evidence="6 7">
    <name type="scientific">Egibacter rhizosphaerae</name>
    <dbReference type="NCBI Taxonomy" id="1670831"/>
    <lineage>
        <taxon>Bacteria</taxon>
        <taxon>Bacillati</taxon>
        <taxon>Actinomycetota</taxon>
        <taxon>Nitriliruptoria</taxon>
        <taxon>Egibacterales</taxon>
        <taxon>Egibacteraceae</taxon>
        <taxon>Egibacter</taxon>
    </lineage>
</organism>
<dbReference type="PROSITE" id="PS50921">
    <property type="entry name" value="ANTAR"/>
    <property type="match status" value="1"/>
</dbReference>
<dbReference type="InterPro" id="IPR011006">
    <property type="entry name" value="CheY-like_superfamily"/>
</dbReference>
<evidence type="ECO:0000256" key="3">
    <source>
        <dbReference type="ARBA" id="ARBA00023015"/>
    </source>
</evidence>
<dbReference type="InterPro" id="IPR029016">
    <property type="entry name" value="GAF-like_dom_sf"/>
</dbReference>
<evidence type="ECO:0000256" key="1">
    <source>
        <dbReference type="ARBA" id="ARBA00022679"/>
    </source>
</evidence>
<evidence type="ECO:0000313" key="7">
    <source>
        <dbReference type="Proteomes" id="UP000291469"/>
    </source>
</evidence>
<dbReference type="InterPro" id="IPR003018">
    <property type="entry name" value="GAF"/>
</dbReference>
<keyword evidence="7" id="KW-1185">Reference proteome</keyword>
<dbReference type="PIRSF" id="PIRSF036625">
    <property type="entry name" value="GAF_ANTAR"/>
    <property type="match status" value="1"/>
</dbReference>
<keyword evidence="3" id="KW-0805">Transcription regulation</keyword>
<dbReference type="Proteomes" id="UP000291469">
    <property type="component" value="Chromosome"/>
</dbReference>
<dbReference type="InterPro" id="IPR036388">
    <property type="entry name" value="WH-like_DNA-bd_sf"/>
</dbReference>
<dbReference type="InterPro" id="IPR012074">
    <property type="entry name" value="GAF_ANTAR"/>
</dbReference>
<dbReference type="EMBL" id="CP036402">
    <property type="protein sequence ID" value="QBI19620.1"/>
    <property type="molecule type" value="Genomic_DNA"/>
</dbReference>
<dbReference type="GO" id="GO:0016301">
    <property type="term" value="F:kinase activity"/>
    <property type="evidence" value="ECO:0007669"/>
    <property type="project" value="UniProtKB-KW"/>
</dbReference>
<keyword evidence="2" id="KW-0418">Kinase</keyword>
<dbReference type="SMART" id="SM01012">
    <property type="entry name" value="ANTAR"/>
    <property type="match status" value="1"/>
</dbReference>
<accession>A0A411YEK0</accession>
<dbReference type="SUPFAM" id="SSF55781">
    <property type="entry name" value="GAF domain-like"/>
    <property type="match status" value="1"/>
</dbReference>